<organism evidence="1">
    <name type="scientific">viral metagenome</name>
    <dbReference type="NCBI Taxonomy" id="1070528"/>
    <lineage>
        <taxon>unclassified sequences</taxon>
        <taxon>metagenomes</taxon>
        <taxon>organismal metagenomes</taxon>
    </lineage>
</organism>
<accession>A0A6C0KHG4</accession>
<reference evidence="1" key="1">
    <citation type="journal article" date="2020" name="Nature">
        <title>Giant virus diversity and host interactions through global metagenomics.</title>
        <authorList>
            <person name="Schulz F."/>
            <person name="Roux S."/>
            <person name="Paez-Espino D."/>
            <person name="Jungbluth S."/>
            <person name="Walsh D.A."/>
            <person name="Denef V.J."/>
            <person name="McMahon K.D."/>
            <person name="Konstantinidis K.T."/>
            <person name="Eloe-Fadrosh E.A."/>
            <person name="Kyrpides N.C."/>
            <person name="Woyke T."/>
        </authorList>
    </citation>
    <scope>NUCLEOTIDE SEQUENCE</scope>
    <source>
        <strain evidence="1">GVMAG-S-3300010158-109</strain>
    </source>
</reference>
<dbReference type="AlphaFoldDB" id="A0A6C0KHG4"/>
<proteinExistence type="predicted"/>
<dbReference type="EMBL" id="MN740867">
    <property type="protein sequence ID" value="QHU15714.1"/>
    <property type="molecule type" value="Genomic_DNA"/>
</dbReference>
<sequence length="199" mass="22249">MYRISHGFINTSSRRETSITNDLSKKITTSNMNGTLNATVRRNILTDDHDVQPIIPVVQKPIIAPPVQQQPTIVHPPVQQQPTIVHPPIITQPTIVHPPIITQPTIVHPPVQQQPTIVHQPVKQQPTIVHPPIVTQLVDTNAPEIPELMRSINEIKDQYVKISMSIGQIGSVKNDLSTYKKITDARIEKIANLFLSINK</sequence>
<protein>
    <submittedName>
        <fullName evidence="1">Uncharacterized protein</fullName>
    </submittedName>
</protein>
<name>A0A6C0KHG4_9ZZZZ</name>
<evidence type="ECO:0000313" key="1">
    <source>
        <dbReference type="EMBL" id="QHU15714.1"/>
    </source>
</evidence>